<sequence length="317" mass="34990">MILSLSACSWPSSCSCLPCPAHCLCPSRHRNPNQLIHVTCSCQYISQFQPPAHCQIFISSSMIFQRSCSLSCSCLMSPTLLMSPGLTSPASALVGSCLSSALTVTTLFLSLGLLPLAFPLHDTSPHRTSWISTTERISGPTAQPAPSNLVTISDHPCMTLDLLLTLSKPHSSNTSTYNTTRNQNTVAVVSTRTQSLLRRLVYYIILFNNIILLCQPNFPSLCADLLLPESHSRPPIANSNNKLVKPLSVFGTNSELTHPIITMSVHYSVEEALELIFSDVQQDHSDSEKEVEMYPKKKMGKITTQSMMNRLRKRRKP</sequence>
<dbReference type="KEGG" id="alim:106527993"/>
<keyword evidence="2" id="KW-0732">Signal</keyword>
<proteinExistence type="predicted"/>
<dbReference type="AlphaFoldDB" id="A0A2I4CER5"/>
<name>A0A2I4CER5_AUSLI</name>
<dbReference type="RefSeq" id="XP_013878486.1">
    <property type="nucleotide sequence ID" value="XM_014023032.1"/>
</dbReference>
<evidence type="ECO:0000313" key="4">
    <source>
        <dbReference type="RefSeq" id="XP_013878486.1"/>
    </source>
</evidence>
<dbReference type="Proteomes" id="UP000192220">
    <property type="component" value="Unplaced"/>
</dbReference>
<accession>A0A2I4CER5</accession>
<reference evidence="4" key="1">
    <citation type="submission" date="2025-08" db="UniProtKB">
        <authorList>
            <consortium name="RefSeq"/>
        </authorList>
    </citation>
    <scope>IDENTIFICATION</scope>
</reference>
<organism evidence="3 4">
    <name type="scientific">Austrofundulus limnaeus</name>
    <name type="common">Annual killifish</name>
    <dbReference type="NCBI Taxonomy" id="52670"/>
    <lineage>
        <taxon>Eukaryota</taxon>
        <taxon>Metazoa</taxon>
        <taxon>Chordata</taxon>
        <taxon>Craniata</taxon>
        <taxon>Vertebrata</taxon>
        <taxon>Euteleostomi</taxon>
        <taxon>Actinopterygii</taxon>
        <taxon>Neopterygii</taxon>
        <taxon>Teleostei</taxon>
        <taxon>Neoteleostei</taxon>
        <taxon>Acanthomorphata</taxon>
        <taxon>Ovalentaria</taxon>
        <taxon>Atherinomorphae</taxon>
        <taxon>Cyprinodontiformes</taxon>
        <taxon>Rivulidae</taxon>
        <taxon>Austrofundulus</taxon>
    </lineage>
</organism>
<feature type="signal peptide" evidence="2">
    <location>
        <begin position="1"/>
        <end position="16"/>
    </location>
</feature>
<evidence type="ECO:0000256" key="2">
    <source>
        <dbReference type="SAM" id="SignalP"/>
    </source>
</evidence>
<protein>
    <submittedName>
        <fullName evidence="4">Uncharacterized protein LOC106527993</fullName>
    </submittedName>
</protein>
<gene>
    <name evidence="4" type="primary">LOC106527993</name>
</gene>
<dbReference type="GeneID" id="106527993"/>
<feature type="chain" id="PRO_5014160396" evidence="2">
    <location>
        <begin position="17"/>
        <end position="317"/>
    </location>
</feature>
<keyword evidence="3" id="KW-1185">Reference proteome</keyword>
<evidence type="ECO:0000256" key="1">
    <source>
        <dbReference type="SAM" id="MobiDB-lite"/>
    </source>
</evidence>
<feature type="region of interest" description="Disordered" evidence="1">
    <location>
        <begin position="287"/>
        <end position="317"/>
    </location>
</feature>
<evidence type="ECO:0000313" key="3">
    <source>
        <dbReference type="Proteomes" id="UP000192220"/>
    </source>
</evidence>
<dbReference type="InParanoid" id="A0A2I4CER5"/>